<sequence length="127" mass="14733">MSVTRILVGLWRSYEETSEEAKYPELKTRYYRKNREKMIEYIKQAVNQKLPNWKIKKVDAERGEIVLEKQGVASSVMIVTVYKINAIKSAIDVYCSKEGSLGDFGLSYKNIMKFFSALHTEIQPEKS</sequence>
<proteinExistence type="predicted"/>
<evidence type="ECO:0008006" key="3">
    <source>
        <dbReference type="Google" id="ProtNLM"/>
    </source>
</evidence>
<dbReference type="EMBL" id="PISE01000011">
    <property type="protein sequence ID" value="PKG24637.1"/>
    <property type="molecule type" value="Genomic_DNA"/>
</dbReference>
<reference evidence="1 2" key="1">
    <citation type="journal article" date="2003" name="Int. J. Syst. Evol. Microbiol.">
        <title>Bacillus nealsonii sp. nov., isolated from a spacecraft-assembly facility, whose spores are gamma-radiation resistant.</title>
        <authorList>
            <person name="Venkateswaran K."/>
            <person name="Kempf M."/>
            <person name="Chen F."/>
            <person name="Satomi M."/>
            <person name="Nicholson W."/>
            <person name="Kern R."/>
        </authorList>
    </citation>
    <scope>NUCLEOTIDE SEQUENCE [LARGE SCALE GENOMIC DNA]</scope>
    <source>
        <strain evidence="1 2">FO-92</strain>
    </source>
</reference>
<gene>
    <name evidence="1" type="ORF">CWS01_05095</name>
</gene>
<evidence type="ECO:0000313" key="2">
    <source>
        <dbReference type="Proteomes" id="UP000233375"/>
    </source>
</evidence>
<evidence type="ECO:0000313" key="1">
    <source>
        <dbReference type="EMBL" id="PKG24637.1"/>
    </source>
</evidence>
<dbReference type="OrthoDB" id="2353056at2"/>
<dbReference type="RefSeq" id="WP_101176006.1">
    <property type="nucleotide sequence ID" value="NZ_PISE01000011.1"/>
</dbReference>
<protein>
    <recommendedName>
        <fullName evidence="3">DUF1499 domain-containing protein</fullName>
    </recommendedName>
</protein>
<dbReference type="AlphaFoldDB" id="A0A2N0Z568"/>
<keyword evidence="2" id="KW-1185">Reference proteome</keyword>
<comment type="caution">
    <text evidence="1">The sequence shown here is derived from an EMBL/GenBank/DDBJ whole genome shotgun (WGS) entry which is preliminary data.</text>
</comment>
<accession>A0A2N0Z568</accession>
<dbReference type="Proteomes" id="UP000233375">
    <property type="component" value="Unassembled WGS sequence"/>
</dbReference>
<organism evidence="1 2">
    <name type="scientific">Niallia nealsonii</name>
    <dbReference type="NCBI Taxonomy" id="115979"/>
    <lineage>
        <taxon>Bacteria</taxon>
        <taxon>Bacillati</taxon>
        <taxon>Bacillota</taxon>
        <taxon>Bacilli</taxon>
        <taxon>Bacillales</taxon>
        <taxon>Bacillaceae</taxon>
        <taxon>Niallia</taxon>
    </lineage>
</organism>
<name>A0A2N0Z568_9BACI</name>